<feature type="domain" description="CAAX prenyl protease 2/Lysostaphin resistance protein A-like" evidence="2">
    <location>
        <begin position="139"/>
        <end position="227"/>
    </location>
</feature>
<dbReference type="RefSeq" id="WP_135995997.1">
    <property type="nucleotide sequence ID" value="NZ_CP071057.1"/>
</dbReference>
<evidence type="ECO:0000259" key="2">
    <source>
        <dbReference type="Pfam" id="PF02517"/>
    </source>
</evidence>
<proteinExistence type="predicted"/>
<keyword evidence="1" id="KW-1133">Transmembrane helix</keyword>
<gene>
    <name evidence="3" type="ORF">E5163_09940</name>
</gene>
<feature type="transmembrane region" description="Helical" evidence="1">
    <location>
        <begin position="12"/>
        <end position="30"/>
    </location>
</feature>
<keyword evidence="1" id="KW-0812">Transmembrane</keyword>
<evidence type="ECO:0000256" key="1">
    <source>
        <dbReference type="SAM" id="Phobius"/>
    </source>
</evidence>
<keyword evidence="1" id="KW-0472">Membrane</keyword>
<reference evidence="3 4" key="1">
    <citation type="journal article" date="2017" name="Int. J. Syst. Evol. Microbiol.">
        <title>Marinicauda algicola sp. nov., isolated from a marine red alga Rhodosorus marinus.</title>
        <authorList>
            <person name="Jeong S.E."/>
            <person name="Jeon S.H."/>
            <person name="Chun B.H."/>
            <person name="Kim D.W."/>
            <person name="Jeon C.O."/>
        </authorList>
    </citation>
    <scope>NUCLEOTIDE SEQUENCE [LARGE SCALE GENOMIC DNA]</scope>
    <source>
        <strain evidence="3 4">JCM 31718</strain>
    </source>
</reference>
<dbReference type="Proteomes" id="UP000308054">
    <property type="component" value="Unassembled WGS sequence"/>
</dbReference>
<dbReference type="GO" id="GO:0080120">
    <property type="term" value="P:CAAX-box protein maturation"/>
    <property type="evidence" value="ECO:0007669"/>
    <property type="project" value="UniProtKB-ARBA"/>
</dbReference>
<organism evidence="3 4">
    <name type="scientific">Marinicauda algicola</name>
    <dbReference type="NCBI Taxonomy" id="2029849"/>
    <lineage>
        <taxon>Bacteria</taxon>
        <taxon>Pseudomonadati</taxon>
        <taxon>Pseudomonadota</taxon>
        <taxon>Alphaproteobacteria</taxon>
        <taxon>Maricaulales</taxon>
        <taxon>Maricaulaceae</taxon>
        <taxon>Marinicauda</taxon>
    </lineage>
</organism>
<feature type="transmembrane region" description="Helical" evidence="1">
    <location>
        <begin position="130"/>
        <end position="151"/>
    </location>
</feature>
<protein>
    <submittedName>
        <fullName evidence="3">CPBP family intramembrane metalloprotease</fullName>
    </submittedName>
</protein>
<keyword evidence="4" id="KW-1185">Reference proteome</keyword>
<dbReference type="OrthoDB" id="7862353at2"/>
<keyword evidence="3" id="KW-0482">Metalloprotease</keyword>
<sequence>MAPLPLLRSLPYFIVPSALMALALYVSIPALDAAGLPLMVNVIGHIALVMGGMGVAAVLLAARECAQGEGIARRLRLRAVRRVDLLLGLAIGAAGLWAYLDLAELSAQVYRIVPWDYPEWMRRFQTETRFLDVTIAGAWWILAAYGVIYLCNVVGEELWWRGYLLPRQAAAMGAWAWIPHAFLWAGFHAFFAWDIVLLIPIALMIASVCQWRRSTWPGLVAHGVLNAPAFLRIYDGIISA</sequence>
<feature type="transmembrane region" description="Helical" evidence="1">
    <location>
        <begin position="190"/>
        <end position="209"/>
    </location>
</feature>
<dbReference type="GO" id="GO:0006508">
    <property type="term" value="P:proteolysis"/>
    <property type="evidence" value="ECO:0007669"/>
    <property type="project" value="UniProtKB-KW"/>
</dbReference>
<feature type="transmembrane region" description="Helical" evidence="1">
    <location>
        <begin position="42"/>
        <end position="62"/>
    </location>
</feature>
<evidence type="ECO:0000313" key="3">
    <source>
        <dbReference type="EMBL" id="TGY88152.1"/>
    </source>
</evidence>
<feature type="transmembrane region" description="Helical" evidence="1">
    <location>
        <begin position="83"/>
        <end position="100"/>
    </location>
</feature>
<dbReference type="GO" id="GO:0004175">
    <property type="term" value="F:endopeptidase activity"/>
    <property type="evidence" value="ECO:0007669"/>
    <property type="project" value="UniProtKB-ARBA"/>
</dbReference>
<keyword evidence="3" id="KW-0645">Protease</keyword>
<dbReference type="Pfam" id="PF02517">
    <property type="entry name" value="Rce1-like"/>
    <property type="match status" value="1"/>
</dbReference>
<evidence type="ECO:0000313" key="4">
    <source>
        <dbReference type="Proteomes" id="UP000308054"/>
    </source>
</evidence>
<accession>A0A4S2GZA3</accession>
<dbReference type="EMBL" id="SRXW01000003">
    <property type="protein sequence ID" value="TGY88152.1"/>
    <property type="molecule type" value="Genomic_DNA"/>
</dbReference>
<comment type="caution">
    <text evidence="3">The sequence shown here is derived from an EMBL/GenBank/DDBJ whole genome shotgun (WGS) entry which is preliminary data.</text>
</comment>
<dbReference type="GO" id="GO:0008237">
    <property type="term" value="F:metallopeptidase activity"/>
    <property type="evidence" value="ECO:0007669"/>
    <property type="project" value="UniProtKB-KW"/>
</dbReference>
<feature type="transmembrane region" description="Helical" evidence="1">
    <location>
        <begin position="158"/>
        <end position="178"/>
    </location>
</feature>
<keyword evidence="3" id="KW-0378">Hydrolase</keyword>
<name>A0A4S2GZA3_9PROT</name>
<dbReference type="InterPro" id="IPR003675">
    <property type="entry name" value="Rce1/LyrA-like_dom"/>
</dbReference>
<dbReference type="AlphaFoldDB" id="A0A4S2GZA3"/>